<dbReference type="EMBL" id="JBIMPR010000002">
    <property type="protein sequence ID" value="MFH5773396.1"/>
    <property type="molecule type" value="Genomic_DNA"/>
</dbReference>
<comment type="caution">
    <text evidence="2">The sequence shown here is derived from an EMBL/GenBank/DDBJ whole genome shotgun (WGS) entry which is preliminary data.</text>
</comment>
<evidence type="ECO:0008006" key="4">
    <source>
        <dbReference type="Google" id="ProtNLM"/>
    </source>
</evidence>
<keyword evidence="1" id="KW-0472">Membrane</keyword>
<protein>
    <recommendedName>
        <fullName evidence="4">PH domain-containing protein</fullName>
    </recommendedName>
</protein>
<gene>
    <name evidence="2" type="ORF">ACHFJ0_04030</name>
</gene>
<evidence type="ECO:0000313" key="3">
    <source>
        <dbReference type="Proteomes" id="UP001609376"/>
    </source>
</evidence>
<dbReference type="RefSeq" id="WP_395132146.1">
    <property type="nucleotide sequence ID" value="NZ_JBIMPR010000002.1"/>
</dbReference>
<keyword evidence="3" id="KW-1185">Reference proteome</keyword>
<accession>A0ABW7LGE7</accession>
<keyword evidence="1" id="KW-0812">Transmembrane</keyword>
<reference evidence="2 3" key="1">
    <citation type="submission" date="2024-10" db="EMBL/GenBank/DDBJ databases">
        <title>Paracoccus drimophilus sp. nov., a novel bacterium from corn roots in Hunan.</title>
        <authorList>
            <person name="Li X."/>
        </authorList>
    </citation>
    <scope>NUCLEOTIDE SEQUENCE [LARGE SCALE GENOMIC DNA]</scope>
    <source>
        <strain evidence="2 3">NGMCC 1.201697</strain>
    </source>
</reference>
<proteinExistence type="predicted"/>
<feature type="transmembrane region" description="Helical" evidence="1">
    <location>
        <begin position="31"/>
        <end position="50"/>
    </location>
</feature>
<evidence type="ECO:0000313" key="2">
    <source>
        <dbReference type="EMBL" id="MFH5773396.1"/>
    </source>
</evidence>
<name>A0ABW7LGE7_9RHOB</name>
<keyword evidence="1" id="KW-1133">Transmembrane helix</keyword>
<sequence length="346" mass="38083">MSDPSLPPLDQDEQILLTGRASFRAGEVRRIFLVFTVLWPVFFIVMTETLRMRGGYLPPLAIAIVTGILLLFAFMILTPAVWLMNRGRIWAVTNQRIIDNKGLVLAVSRIDRIGRNGVIRSDGIPPFALSGADPARLREVLQPFLAKGREQFASVLPSGIPDGLPHPSASRHASFWSSELQPGEILLWAGRSGRFWPILRVAFLLSIVVASLFVPSQTMVAIVLLIFSIAVSISIARPPRFAITDRRVLVAALRLQRISRIGTSARQLPMSGASFIVDWTSVSIYEASRGAATRFVVMKELSRADAKAVERVLFALIPRHAAQAYHPPPLPISADAVSTQKQIGRL</sequence>
<feature type="transmembrane region" description="Helical" evidence="1">
    <location>
        <begin position="219"/>
        <end position="237"/>
    </location>
</feature>
<evidence type="ECO:0000256" key="1">
    <source>
        <dbReference type="SAM" id="Phobius"/>
    </source>
</evidence>
<feature type="transmembrane region" description="Helical" evidence="1">
    <location>
        <begin position="195"/>
        <end position="213"/>
    </location>
</feature>
<organism evidence="2 3">
    <name type="scientific">Paracoccus broussonetiae subsp. drimophilus</name>
    <dbReference type="NCBI Taxonomy" id="3373869"/>
    <lineage>
        <taxon>Bacteria</taxon>
        <taxon>Pseudomonadati</taxon>
        <taxon>Pseudomonadota</taxon>
        <taxon>Alphaproteobacteria</taxon>
        <taxon>Rhodobacterales</taxon>
        <taxon>Paracoccaceae</taxon>
        <taxon>Paracoccus</taxon>
        <taxon>Paracoccus broussonetiae</taxon>
    </lineage>
</organism>
<dbReference type="Proteomes" id="UP001609376">
    <property type="component" value="Unassembled WGS sequence"/>
</dbReference>
<feature type="transmembrane region" description="Helical" evidence="1">
    <location>
        <begin position="56"/>
        <end position="83"/>
    </location>
</feature>